<organism evidence="1 2">
    <name type="scientific">Phytophthora oleae</name>
    <dbReference type="NCBI Taxonomy" id="2107226"/>
    <lineage>
        <taxon>Eukaryota</taxon>
        <taxon>Sar</taxon>
        <taxon>Stramenopiles</taxon>
        <taxon>Oomycota</taxon>
        <taxon>Peronosporomycetes</taxon>
        <taxon>Peronosporales</taxon>
        <taxon>Peronosporaceae</taxon>
        <taxon>Phytophthora</taxon>
    </lineage>
</organism>
<gene>
    <name evidence="1" type="ORF">V7S43_016655</name>
</gene>
<dbReference type="Proteomes" id="UP001632037">
    <property type="component" value="Unassembled WGS sequence"/>
</dbReference>
<dbReference type="EMBL" id="JBIMZQ010000055">
    <property type="protein sequence ID" value="KAL3658266.1"/>
    <property type="molecule type" value="Genomic_DNA"/>
</dbReference>
<keyword evidence="2" id="KW-1185">Reference proteome</keyword>
<sequence>MITSDDDDENIPALQQGLVSSGPGRSCVIAAVTTLPSFGTPRKATTSDVDALFIDGLLSEADQPVADILHYDIPPDRTVPHPIPEGRSFLVGVSAYVEDFREKRHVANTYGGPCALVCFEDFTDEDSAELGRVVPDFSQKHVLCPRADSRPNFDLDGALNSIEVRKEVASILAHLPHSRLTKRAFRTTGLLKVMTGAHRKV</sequence>
<reference evidence="1 2" key="1">
    <citation type="submission" date="2024-09" db="EMBL/GenBank/DDBJ databases">
        <title>Genome sequencing and assembly of Phytophthora oleae, isolate VK10A, causative agent of rot of olive drupes.</title>
        <authorList>
            <person name="Conti Taguali S."/>
            <person name="Riolo M."/>
            <person name="La Spada F."/>
            <person name="Cacciola S.O."/>
            <person name="Dionisio G."/>
        </authorList>
    </citation>
    <scope>NUCLEOTIDE SEQUENCE [LARGE SCALE GENOMIC DNA]</scope>
    <source>
        <strain evidence="1 2">VK10A</strain>
    </source>
</reference>
<comment type="caution">
    <text evidence="1">The sequence shown here is derived from an EMBL/GenBank/DDBJ whole genome shotgun (WGS) entry which is preliminary data.</text>
</comment>
<name>A0ABD3EVB9_9STRA</name>
<evidence type="ECO:0000313" key="2">
    <source>
        <dbReference type="Proteomes" id="UP001632037"/>
    </source>
</evidence>
<proteinExistence type="predicted"/>
<evidence type="ECO:0000313" key="1">
    <source>
        <dbReference type="EMBL" id="KAL3658266.1"/>
    </source>
</evidence>
<protein>
    <submittedName>
        <fullName evidence="1">Uncharacterized protein</fullName>
    </submittedName>
</protein>
<dbReference type="AlphaFoldDB" id="A0ABD3EVB9"/>
<accession>A0ABD3EVB9</accession>